<dbReference type="PROSITE" id="PS50011">
    <property type="entry name" value="PROTEIN_KINASE_DOM"/>
    <property type="match status" value="1"/>
</dbReference>
<organism evidence="11 12">
    <name type="scientific">Rubripirellula amarantea</name>
    <dbReference type="NCBI Taxonomy" id="2527999"/>
    <lineage>
        <taxon>Bacteria</taxon>
        <taxon>Pseudomonadati</taxon>
        <taxon>Planctomycetota</taxon>
        <taxon>Planctomycetia</taxon>
        <taxon>Pirellulales</taxon>
        <taxon>Pirellulaceae</taxon>
        <taxon>Rubripirellula</taxon>
    </lineage>
</organism>
<feature type="transmembrane region" description="Helical" evidence="8">
    <location>
        <begin position="691"/>
        <end position="709"/>
    </location>
</feature>
<keyword evidence="8" id="KW-1133">Transmembrane helix</keyword>
<evidence type="ECO:0000256" key="1">
    <source>
        <dbReference type="ARBA" id="ARBA00012513"/>
    </source>
</evidence>
<dbReference type="AlphaFoldDB" id="A0A5C5WQ85"/>
<keyword evidence="8" id="KW-0472">Membrane</keyword>
<dbReference type="FunFam" id="1.10.510.10:FF:000021">
    <property type="entry name" value="Serine/threonine protein kinase"/>
    <property type="match status" value="1"/>
</dbReference>
<feature type="domain" description="Protein kinase" evidence="9">
    <location>
        <begin position="135"/>
        <end position="401"/>
    </location>
</feature>
<dbReference type="OrthoDB" id="255496at2"/>
<evidence type="ECO:0000256" key="6">
    <source>
        <dbReference type="ARBA" id="ARBA00022840"/>
    </source>
</evidence>
<dbReference type="PROSITE" id="PS51820">
    <property type="entry name" value="PA14"/>
    <property type="match status" value="1"/>
</dbReference>
<evidence type="ECO:0000256" key="3">
    <source>
        <dbReference type="ARBA" id="ARBA00022679"/>
    </source>
</evidence>
<dbReference type="SMART" id="SM00220">
    <property type="entry name" value="S_TKc"/>
    <property type="match status" value="1"/>
</dbReference>
<dbReference type="Gene3D" id="1.10.510.10">
    <property type="entry name" value="Transferase(Phosphotransferase) domain 1"/>
    <property type="match status" value="1"/>
</dbReference>
<comment type="caution">
    <text evidence="11">The sequence shown here is derived from an EMBL/GenBank/DDBJ whole genome shotgun (WGS) entry which is preliminary data.</text>
</comment>
<proteinExistence type="predicted"/>
<dbReference type="PANTHER" id="PTHR43289:SF6">
    <property type="entry name" value="SERINE_THREONINE-PROTEIN KINASE NEKL-3"/>
    <property type="match status" value="1"/>
</dbReference>
<dbReference type="GO" id="GO:0004674">
    <property type="term" value="F:protein serine/threonine kinase activity"/>
    <property type="evidence" value="ECO:0007669"/>
    <property type="project" value="UniProtKB-KW"/>
</dbReference>
<keyword evidence="2" id="KW-0723">Serine/threonine-protein kinase</keyword>
<dbReference type="RefSeq" id="WP_146513240.1">
    <property type="nucleotide sequence ID" value="NZ_SJPI01000001.1"/>
</dbReference>
<dbReference type="PANTHER" id="PTHR43289">
    <property type="entry name" value="MITOGEN-ACTIVATED PROTEIN KINASE KINASE KINASE 20-RELATED"/>
    <property type="match status" value="1"/>
</dbReference>
<keyword evidence="5 11" id="KW-0418">Kinase</keyword>
<feature type="region of interest" description="Disordered" evidence="7">
    <location>
        <begin position="1"/>
        <end position="20"/>
    </location>
</feature>
<dbReference type="PROSITE" id="PS00108">
    <property type="entry name" value="PROTEIN_KINASE_ST"/>
    <property type="match status" value="1"/>
</dbReference>
<keyword evidence="8" id="KW-0812">Transmembrane</keyword>
<dbReference type="GO" id="GO:0005524">
    <property type="term" value="F:ATP binding"/>
    <property type="evidence" value="ECO:0007669"/>
    <property type="project" value="UniProtKB-KW"/>
</dbReference>
<protein>
    <recommendedName>
        <fullName evidence="1">non-specific serine/threonine protein kinase</fullName>
        <ecNumber evidence="1">2.7.11.1</ecNumber>
    </recommendedName>
</protein>
<dbReference type="Proteomes" id="UP000316598">
    <property type="component" value="Unassembled WGS sequence"/>
</dbReference>
<feature type="transmembrane region" description="Helical" evidence="8">
    <location>
        <begin position="506"/>
        <end position="530"/>
    </location>
</feature>
<keyword evidence="3 11" id="KW-0808">Transferase</keyword>
<feature type="transmembrane region" description="Helical" evidence="8">
    <location>
        <begin position="473"/>
        <end position="494"/>
    </location>
</feature>
<dbReference type="CDD" id="cd14014">
    <property type="entry name" value="STKc_PknB_like"/>
    <property type="match status" value="1"/>
</dbReference>
<evidence type="ECO:0000259" key="10">
    <source>
        <dbReference type="PROSITE" id="PS51820"/>
    </source>
</evidence>
<sequence length="1098" mass="122024">MNRDANPHDNNSDSRWENELETDRLCDQFEQLWKQSPQSPPSLPEFLNRAGESIRQKLSQELRRIDREYRRIHQCEINEDVDTVELESPGFHSEALAATQADLRTLDSTDHSSGDRTLDRSIPQRGSKIRYFGDYEIIDEIARGGMGVVYRARQISLNREIALKMILSGNIAGEDQIRRFQIEAESAAGLDHPGIVPIYDIGNFDGQHYFSMKLIEGSSLSEVGAKIAQDQSRIIDIVAKTALAVHHAHQRGILHRDLKPANVLIDSDGDPVVTDFGLARSTEHDHGITQTGAVMGTPGFMSPEQATGGSVTTATDVYSLGAILYQLLCGRPPHQKDSMLETLRSVVDEAPPSPRRFNADVHPDLELICLQCLSKDPSQRYESAADLATDLRAFETGQPLMVRPPSVTELMRSWLSKNFGNVIWIPVIATVVGVLFGGLIWAGTIGSDYASRLETYDRFAPEDRPWLAKDYSFLRPISIPLMLLLTTTIGWATARLVKTKNSFADISAGLGVGLLAGLLAFVSGFGPAFIRGMTSGPREDSAVVRQLIYPEGNTERNVRQFVNEKYPSLRGVPTAELPELLFRKAEGDNEAAIMNGTILGTLVSLMIFALLGVTQTWLAGRLIRNEGPWRSRIGYVCFTLVMVCVLFLLGSNFATWISIGSGYIIDWSIPLGFLAAATFALATVYRRWPTLIQVSSATVAVGLFGWFLFTTWMKLPPPALAGRRTAIAVAEARIAAGQNLRENWIAMTRARMFYGMMLFQIGDVDTGIEQLILAGEAIEEAGKHPADEYSIVPDVGIAEIKHNIHSNLITVGKQAGRYDLATDAMQRMTKDWTFKDFENDLATRNGFAKLLGQADQVDALVEFIHRFDQDAPRPGTREARDRVKFFLRYAAKARLEMASEQTDWLANASQKYVDSVTEWTETQRQTFARWVTESQTFQIHGPIATTPDMSAKEQLDFPTEIEQNLLRGEPEGSTQDRIVTRDFSGRYVDLLDLLGEHENAIAYATTTITVKTAMLIRFTIASDDGAKVWIDNQVVLENASNRYLNANRRSFDVDLTAGKHTMVIKISQAKGDWGFLIGSTDEDDFPVLLWTASLGNGE</sequence>
<dbReference type="EC" id="2.7.11.1" evidence="1"/>
<dbReference type="SUPFAM" id="SSF56988">
    <property type="entry name" value="Anthrax protective antigen"/>
    <property type="match status" value="1"/>
</dbReference>
<keyword evidence="6" id="KW-0067">ATP-binding</keyword>
<evidence type="ECO:0000259" key="9">
    <source>
        <dbReference type="PROSITE" id="PS50011"/>
    </source>
</evidence>
<evidence type="ECO:0000256" key="4">
    <source>
        <dbReference type="ARBA" id="ARBA00022741"/>
    </source>
</evidence>
<dbReference type="Gene3D" id="2.60.120.260">
    <property type="entry name" value="Galactose-binding domain-like"/>
    <property type="match status" value="1"/>
</dbReference>
<dbReference type="Gene3D" id="3.30.200.20">
    <property type="entry name" value="Phosphorylase Kinase, domain 1"/>
    <property type="match status" value="1"/>
</dbReference>
<dbReference type="InterPro" id="IPR011009">
    <property type="entry name" value="Kinase-like_dom_sf"/>
</dbReference>
<name>A0A5C5WQ85_9BACT</name>
<dbReference type="EMBL" id="SJPI01000001">
    <property type="protein sequence ID" value="TWT52946.1"/>
    <property type="molecule type" value="Genomic_DNA"/>
</dbReference>
<dbReference type="InterPro" id="IPR008271">
    <property type="entry name" value="Ser/Thr_kinase_AS"/>
</dbReference>
<keyword evidence="4" id="KW-0547">Nucleotide-binding</keyword>
<feature type="transmembrane region" description="Helical" evidence="8">
    <location>
        <begin position="633"/>
        <end position="657"/>
    </location>
</feature>
<accession>A0A5C5WQ85</accession>
<evidence type="ECO:0000256" key="7">
    <source>
        <dbReference type="SAM" id="MobiDB-lite"/>
    </source>
</evidence>
<feature type="transmembrane region" description="Helical" evidence="8">
    <location>
        <begin position="663"/>
        <end position="684"/>
    </location>
</feature>
<keyword evidence="12" id="KW-1185">Reference proteome</keyword>
<evidence type="ECO:0000256" key="5">
    <source>
        <dbReference type="ARBA" id="ARBA00022777"/>
    </source>
</evidence>
<evidence type="ECO:0000256" key="8">
    <source>
        <dbReference type="SAM" id="Phobius"/>
    </source>
</evidence>
<dbReference type="InterPro" id="IPR037524">
    <property type="entry name" value="PA14/GLEYA"/>
</dbReference>
<dbReference type="Pfam" id="PF00069">
    <property type="entry name" value="Pkinase"/>
    <property type="match status" value="1"/>
</dbReference>
<gene>
    <name evidence="11" type="primary">prkC_4</name>
    <name evidence="11" type="ORF">Pla22_05740</name>
</gene>
<evidence type="ECO:0000256" key="2">
    <source>
        <dbReference type="ARBA" id="ARBA00022527"/>
    </source>
</evidence>
<feature type="domain" description="PA14" evidence="10">
    <location>
        <begin position="950"/>
        <end position="1093"/>
    </location>
</feature>
<dbReference type="SUPFAM" id="SSF56112">
    <property type="entry name" value="Protein kinase-like (PK-like)"/>
    <property type="match status" value="1"/>
</dbReference>
<dbReference type="InterPro" id="IPR000719">
    <property type="entry name" value="Prot_kinase_dom"/>
</dbReference>
<feature type="transmembrane region" description="Helical" evidence="8">
    <location>
        <begin position="421"/>
        <end position="442"/>
    </location>
</feature>
<evidence type="ECO:0000313" key="12">
    <source>
        <dbReference type="Proteomes" id="UP000316598"/>
    </source>
</evidence>
<reference evidence="11 12" key="1">
    <citation type="submission" date="2019-02" db="EMBL/GenBank/DDBJ databases">
        <title>Deep-cultivation of Planctomycetes and their phenomic and genomic characterization uncovers novel biology.</title>
        <authorList>
            <person name="Wiegand S."/>
            <person name="Jogler M."/>
            <person name="Boedeker C."/>
            <person name="Pinto D."/>
            <person name="Vollmers J."/>
            <person name="Rivas-Marin E."/>
            <person name="Kohn T."/>
            <person name="Peeters S.H."/>
            <person name="Heuer A."/>
            <person name="Rast P."/>
            <person name="Oberbeckmann S."/>
            <person name="Bunk B."/>
            <person name="Jeske O."/>
            <person name="Meyerdierks A."/>
            <person name="Storesund J.E."/>
            <person name="Kallscheuer N."/>
            <person name="Luecker S."/>
            <person name="Lage O.M."/>
            <person name="Pohl T."/>
            <person name="Merkel B.J."/>
            <person name="Hornburger P."/>
            <person name="Mueller R.-W."/>
            <person name="Bruemmer F."/>
            <person name="Labrenz M."/>
            <person name="Spormann A.M."/>
            <person name="Op Den Camp H."/>
            <person name="Overmann J."/>
            <person name="Amann R."/>
            <person name="Jetten M.S.M."/>
            <person name="Mascher T."/>
            <person name="Medema M.H."/>
            <person name="Devos D.P."/>
            <person name="Kaster A.-K."/>
            <person name="Ovreas L."/>
            <person name="Rohde M."/>
            <person name="Galperin M.Y."/>
            <person name="Jogler C."/>
        </authorList>
    </citation>
    <scope>NUCLEOTIDE SEQUENCE [LARGE SCALE GENOMIC DNA]</scope>
    <source>
        <strain evidence="11 12">Pla22</strain>
    </source>
</reference>
<feature type="transmembrane region" description="Helical" evidence="8">
    <location>
        <begin position="592"/>
        <end position="613"/>
    </location>
</feature>
<evidence type="ECO:0000313" key="11">
    <source>
        <dbReference type="EMBL" id="TWT52946.1"/>
    </source>
</evidence>